<dbReference type="Proteomes" id="UP000886998">
    <property type="component" value="Unassembled WGS sequence"/>
</dbReference>
<comment type="caution">
    <text evidence="2">The sequence shown here is derived from an EMBL/GenBank/DDBJ whole genome shotgun (WGS) entry which is preliminary data.</text>
</comment>
<organism evidence="2 3">
    <name type="scientific">Trichonephila inaurata madagascariensis</name>
    <dbReference type="NCBI Taxonomy" id="2747483"/>
    <lineage>
        <taxon>Eukaryota</taxon>
        <taxon>Metazoa</taxon>
        <taxon>Ecdysozoa</taxon>
        <taxon>Arthropoda</taxon>
        <taxon>Chelicerata</taxon>
        <taxon>Arachnida</taxon>
        <taxon>Araneae</taxon>
        <taxon>Araneomorphae</taxon>
        <taxon>Entelegynae</taxon>
        <taxon>Araneoidea</taxon>
        <taxon>Nephilidae</taxon>
        <taxon>Trichonephila</taxon>
        <taxon>Trichonephila inaurata</taxon>
    </lineage>
</organism>
<feature type="compositionally biased region" description="Pro residues" evidence="1">
    <location>
        <begin position="130"/>
        <end position="139"/>
    </location>
</feature>
<dbReference type="AlphaFoldDB" id="A0A8X7CBD8"/>
<evidence type="ECO:0000313" key="3">
    <source>
        <dbReference type="Proteomes" id="UP000886998"/>
    </source>
</evidence>
<accession>A0A8X7CBD8</accession>
<gene>
    <name evidence="2" type="ORF">TNIN_153351</name>
</gene>
<protein>
    <submittedName>
        <fullName evidence="2">Uncharacterized protein</fullName>
    </submittedName>
</protein>
<feature type="region of interest" description="Disordered" evidence="1">
    <location>
        <begin position="55"/>
        <end position="139"/>
    </location>
</feature>
<feature type="compositionally biased region" description="Basic and acidic residues" evidence="1">
    <location>
        <begin position="57"/>
        <end position="69"/>
    </location>
</feature>
<evidence type="ECO:0000313" key="2">
    <source>
        <dbReference type="EMBL" id="GFY58684.1"/>
    </source>
</evidence>
<dbReference type="EMBL" id="BMAV01012207">
    <property type="protein sequence ID" value="GFY58684.1"/>
    <property type="molecule type" value="Genomic_DNA"/>
</dbReference>
<evidence type="ECO:0000256" key="1">
    <source>
        <dbReference type="SAM" id="MobiDB-lite"/>
    </source>
</evidence>
<sequence>MLLAGQTRYPPSSTPRGGFPSLFPSSLYIKPGPLAFVSRPEEGPFSSLVCRFRKKERGAQREKRRETEPPGKGVRGVPKWVVSRRAGGSPSAVRPAGDGRPSGKHDEKTLHGALRGGGGPWGRNWGYPPAGGPEPPTTT</sequence>
<keyword evidence="3" id="KW-1185">Reference proteome</keyword>
<name>A0A8X7CBD8_9ARAC</name>
<proteinExistence type="predicted"/>
<feature type="compositionally biased region" description="Basic and acidic residues" evidence="1">
    <location>
        <begin position="101"/>
        <end position="110"/>
    </location>
</feature>
<reference evidence="2" key="1">
    <citation type="submission" date="2020-08" db="EMBL/GenBank/DDBJ databases">
        <title>Multicomponent nature underlies the extraordinary mechanical properties of spider dragline silk.</title>
        <authorList>
            <person name="Kono N."/>
            <person name="Nakamura H."/>
            <person name="Mori M."/>
            <person name="Yoshida Y."/>
            <person name="Ohtoshi R."/>
            <person name="Malay A.D."/>
            <person name="Moran D.A.P."/>
            <person name="Tomita M."/>
            <person name="Numata K."/>
            <person name="Arakawa K."/>
        </authorList>
    </citation>
    <scope>NUCLEOTIDE SEQUENCE</scope>
</reference>